<evidence type="ECO:0000256" key="4">
    <source>
        <dbReference type="ARBA" id="ARBA00022842"/>
    </source>
</evidence>
<evidence type="ECO:0000256" key="7">
    <source>
        <dbReference type="ARBA" id="ARBA00023211"/>
    </source>
</evidence>
<dbReference type="EMBL" id="CP098502">
    <property type="protein sequence ID" value="UTI66019.1"/>
    <property type="molecule type" value="Genomic_DNA"/>
</dbReference>
<dbReference type="SUPFAM" id="SSF144010">
    <property type="entry name" value="CofE-like"/>
    <property type="match status" value="1"/>
</dbReference>
<dbReference type="InterPro" id="IPR002847">
    <property type="entry name" value="F420-0_gamma-glut_ligase-dom"/>
</dbReference>
<dbReference type="EC" id="6.3.2.31" evidence="9"/>
<name>A0ABY5DWU2_9ACTN</name>
<dbReference type="InterPro" id="IPR008225">
    <property type="entry name" value="F420-0_g-glutamyl_ligase"/>
</dbReference>
<keyword evidence="10" id="KW-1185">Reference proteome</keyword>
<evidence type="ECO:0000313" key="9">
    <source>
        <dbReference type="EMBL" id="UTI66019.1"/>
    </source>
</evidence>
<gene>
    <name evidence="9" type="primary">cofE</name>
    <name evidence="9" type="ORF">NBH00_07360</name>
</gene>
<dbReference type="PANTHER" id="PTHR47917">
    <property type="match status" value="1"/>
</dbReference>
<keyword evidence="4" id="KW-0460">Magnesium</keyword>
<keyword evidence="2" id="KW-0479">Metal-binding</keyword>
<keyword evidence="1 9" id="KW-0436">Ligase</keyword>
<dbReference type="RefSeq" id="WP_254572697.1">
    <property type="nucleotide sequence ID" value="NZ_CP098502.1"/>
</dbReference>
<evidence type="ECO:0000256" key="2">
    <source>
        <dbReference type="ARBA" id="ARBA00022723"/>
    </source>
</evidence>
<reference evidence="9 10" key="1">
    <citation type="submission" date="2022-06" db="EMBL/GenBank/DDBJ databases">
        <title>Paraconexibacter antarcticus.</title>
        <authorList>
            <person name="Kim C.S."/>
        </authorList>
    </citation>
    <scope>NUCLEOTIDE SEQUENCE [LARGE SCALE GENOMIC DNA]</scope>
    <source>
        <strain evidence="9 10">02-257</strain>
    </source>
</reference>
<dbReference type="Gene3D" id="3.30.1330.100">
    <property type="entry name" value="CofE-like"/>
    <property type="match status" value="1"/>
</dbReference>
<dbReference type="Proteomes" id="UP001056035">
    <property type="component" value="Chromosome"/>
</dbReference>
<keyword evidence="6" id="KW-0342">GTP-binding</keyword>
<dbReference type="NCBIfam" id="TIGR01916">
    <property type="entry name" value="F420_cofE"/>
    <property type="match status" value="1"/>
</dbReference>
<evidence type="ECO:0000256" key="6">
    <source>
        <dbReference type="ARBA" id="ARBA00023134"/>
    </source>
</evidence>
<feature type="domain" description="Coenzyme F420:L-glutamate ligase-like" evidence="8">
    <location>
        <begin position="12"/>
        <end position="217"/>
    </location>
</feature>
<evidence type="ECO:0000256" key="1">
    <source>
        <dbReference type="ARBA" id="ARBA00022598"/>
    </source>
</evidence>
<keyword evidence="3" id="KW-0547">Nucleotide-binding</keyword>
<protein>
    <submittedName>
        <fullName evidence="9">Coenzyme F420-0:L-glutamate ligase</fullName>
        <ecNumber evidence="9">6.3.2.31</ecNumber>
    </submittedName>
</protein>
<keyword evidence="7" id="KW-0464">Manganese</keyword>
<dbReference type="Pfam" id="PF01996">
    <property type="entry name" value="F420_ligase"/>
    <property type="match status" value="1"/>
</dbReference>
<dbReference type="GO" id="GO:0052618">
    <property type="term" value="F:coenzyme F420-0:L-glutamate ligase activity"/>
    <property type="evidence" value="ECO:0007669"/>
    <property type="project" value="UniProtKB-EC"/>
</dbReference>
<evidence type="ECO:0000259" key="8">
    <source>
        <dbReference type="Pfam" id="PF01996"/>
    </source>
</evidence>
<keyword evidence="5" id="KW-0630">Potassium</keyword>
<evidence type="ECO:0000256" key="3">
    <source>
        <dbReference type="ARBA" id="ARBA00022741"/>
    </source>
</evidence>
<proteinExistence type="predicted"/>
<dbReference type="PANTHER" id="PTHR47917:SF1">
    <property type="entry name" value="COENZYME F420:L-GLUTAMATE LIGASE"/>
    <property type="match status" value="1"/>
</dbReference>
<dbReference type="Gene3D" id="3.90.1660.10">
    <property type="entry name" value="CofE-like domain"/>
    <property type="match status" value="1"/>
</dbReference>
<organism evidence="9 10">
    <name type="scientific">Paraconexibacter antarcticus</name>
    <dbReference type="NCBI Taxonomy" id="2949664"/>
    <lineage>
        <taxon>Bacteria</taxon>
        <taxon>Bacillati</taxon>
        <taxon>Actinomycetota</taxon>
        <taxon>Thermoleophilia</taxon>
        <taxon>Solirubrobacterales</taxon>
        <taxon>Paraconexibacteraceae</taxon>
        <taxon>Paraconexibacter</taxon>
    </lineage>
</organism>
<evidence type="ECO:0000256" key="5">
    <source>
        <dbReference type="ARBA" id="ARBA00022958"/>
    </source>
</evidence>
<accession>A0ABY5DWU2</accession>
<evidence type="ECO:0000313" key="10">
    <source>
        <dbReference type="Proteomes" id="UP001056035"/>
    </source>
</evidence>
<sequence>MALTVTAVPGLGEIAEGDDLAALIAARVETAAGDVLVVAHKVVSKAEGAVVRLGDVVVTPRAERIAARQGRDPRHVQVILDQSAALVRETDRVLICRTHHGFVCANAGVDASNAARPDDLIVLPADPDASARRLRAALPGRPAVLVTDSFGRAWRQGQVDVAIGCAGLAPTDDWRGRRDAMGRELQATWIGVADQVAAAADLVRGKDSREPAVLVRGLERYVTADDGPGAQALLRPPGEDLFL</sequence>